<dbReference type="InterPro" id="IPR009061">
    <property type="entry name" value="DNA-bd_dom_put_sf"/>
</dbReference>
<proteinExistence type="predicted"/>
<evidence type="ECO:0000259" key="3">
    <source>
        <dbReference type="PROSITE" id="PS50110"/>
    </source>
</evidence>
<reference evidence="5 6" key="1">
    <citation type="submission" date="2018-10" db="EMBL/GenBank/DDBJ databases">
        <title>Genomic Encyclopedia of Type Strains, Phase IV (KMG-IV): sequencing the most valuable type-strain genomes for metagenomic binning, comparative biology and taxonomic classification.</title>
        <authorList>
            <person name="Goeker M."/>
        </authorList>
    </citation>
    <scope>NUCLEOTIDE SEQUENCE [LARGE SCALE GENOMIC DNA]</scope>
    <source>
        <strain evidence="5 6">DSM 26916</strain>
    </source>
</reference>
<evidence type="ECO:0000259" key="4">
    <source>
        <dbReference type="PROSITE" id="PS50937"/>
    </source>
</evidence>
<protein>
    <submittedName>
        <fullName evidence="5">Response regulator receiver domain-containing protein</fullName>
    </submittedName>
</protein>
<dbReference type="EMBL" id="RCCI01000007">
    <property type="protein sequence ID" value="RLJ62858.1"/>
    <property type="molecule type" value="Genomic_DNA"/>
</dbReference>
<dbReference type="Proteomes" id="UP000268908">
    <property type="component" value="Unassembled WGS sequence"/>
</dbReference>
<dbReference type="Pfam" id="PF00072">
    <property type="entry name" value="Response_reg"/>
    <property type="match status" value="1"/>
</dbReference>
<dbReference type="PROSITE" id="PS50110">
    <property type="entry name" value="RESPONSE_REGULATORY"/>
    <property type="match status" value="1"/>
</dbReference>
<dbReference type="Gene3D" id="3.40.50.2300">
    <property type="match status" value="1"/>
</dbReference>
<dbReference type="GO" id="GO:0006355">
    <property type="term" value="P:regulation of DNA-templated transcription"/>
    <property type="evidence" value="ECO:0007669"/>
    <property type="project" value="InterPro"/>
</dbReference>
<dbReference type="PANTHER" id="PTHR44591:SF3">
    <property type="entry name" value="RESPONSE REGULATORY DOMAIN-CONTAINING PROTEIN"/>
    <property type="match status" value="1"/>
</dbReference>
<comment type="caution">
    <text evidence="5">The sequence shown here is derived from an EMBL/GenBank/DDBJ whole genome shotgun (WGS) entry which is preliminary data.</text>
</comment>
<dbReference type="Pfam" id="PF12728">
    <property type="entry name" value="HTH_17"/>
    <property type="match status" value="1"/>
</dbReference>
<gene>
    <name evidence="5" type="ORF">DFR35_2680</name>
</gene>
<dbReference type="SMART" id="SM00448">
    <property type="entry name" value="REC"/>
    <property type="match status" value="1"/>
</dbReference>
<dbReference type="PANTHER" id="PTHR44591">
    <property type="entry name" value="STRESS RESPONSE REGULATOR PROTEIN 1"/>
    <property type="match status" value="1"/>
</dbReference>
<dbReference type="Gene3D" id="1.10.1660.10">
    <property type="match status" value="1"/>
</dbReference>
<dbReference type="SUPFAM" id="SSF46955">
    <property type="entry name" value="Putative DNA-binding domain"/>
    <property type="match status" value="1"/>
</dbReference>
<dbReference type="PROSITE" id="PS50937">
    <property type="entry name" value="HTH_MERR_2"/>
    <property type="match status" value="1"/>
</dbReference>
<feature type="domain" description="Response regulatory" evidence="3">
    <location>
        <begin position="54"/>
        <end position="172"/>
    </location>
</feature>
<name>A0A497X9W4_9PROT</name>
<dbReference type="InterPro" id="IPR000551">
    <property type="entry name" value="MerR-type_HTH_dom"/>
</dbReference>
<keyword evidence="1 2" id="KW-0597">Phosphoprotein</keyword>
<accession>A0A497X9W4</accession>
<feature type="domain" description="HTH merR-type" evidence="4">
    <location>
        <begin position="1"/>
        <end position="39"/>
    </location>
</feature>
<feature type="modified residue" description="4-aspartylphosphate" evidence="2">
    <location>
        <position position="105"/>
    </location>
</feature>
<dbReference type="InterPro" id="IPR041657">
    <property type="entry name" value="HTH_17"/>
</dbReference>
<dbReference type="GO" id="GO:0000160">
    <property type="term" value="P:phosphorelay signal transduction system"/>
    <property type="evidence" value="ECO:0007669"/>
    <property type="project" value="InterPro"/>
</dbReference>
<organism evidence="5 6">
    <name type="scientific">Sulfurisoma sediminicola</name>
    <dbReference type="NCBI Taxonomy" id="1381557"/>
    <lineage>
        <taxon>Bacteria</taxon>
        <taxon>Pseudomonadati</taxon>
        <taxon>Pseudomonadota</taxon>
        <taxon>Betaproteobacteria</taxon>
        <taxon>Nitrosomonadales</taxon>
        <taxon>Sterolibacteriaceae</taxon>
        <taxon>Sulfurisoma</taxon>
    </lineage>
</organism>
<keyword evidence="6" id="KW-1185">Reference proteome</keyword>
<dbReference type="SUPFAM" id="SSF52172">
    <property type="entry name" value="CheY-like"/>
    <property type="match status" value="1"/>
</dbReference>
<dbReference type="CDD" id="cd04762">
    <property type="entry name" value="HTH_MerR-trunc"/>
    <property type="match status" value="1"/>
</dbReference>
<dbReference type="InterPro" id="IPR001789">
    <property type="entry name" value="Sig_transdc_resp-reg_receiver"/>
</dbReference>
<dbReference type="GO" id="GO:0003677">
    <property type="term" value="F:DNA binding"/>
    <property type="evidence" value="ECO:0007669"/>
    <property type="project" value="InterPro"/>
</dbReference>
<evidence type="ECO:0000313" key="6">
    <source>
        <dbReference type="Proteomes" id="UP000268908"/>
    </source>
</evidence>
<evidence type="ECO:0000256" key="2">
    <source>
        <dbReference type="PROSITE-ProRule" id="PRU00169"/>
    </source>
</evidence>
<dbReference type="InterPro" id="IPR050595">
    <property type="entry name" value="Bact_response_regulator"/>
</dbReference>
<evidence type="ECO:0000313" key="5">
    <source>
        <dbReference type="EMBL" id="RLJ62858.1"/>
    </source>
</evidence>
<evidence type="ECO:0000256" key="1">
    <source>
        <dbReference type="ARBA" id="ARBA00022553"/>
    </source>
</evidence>
<sequence length="184" mass="19751">MMGVSPITVRSWVNRGWLPATTTPGGHRRFIRQDVLALAGQQRSHRPAGGRPLRLLVVDDDPQFRGYMLELLGELLPDAEIEAAADGFEAGVKVVEFLPDIVLLDQSMPGLDGASVCRRIRGVPQLAAIRVIGITGHLDRRVERDMLAAGAECVLHKPLDVAALRQALGAKNVAARAGQVLTAG</sequence>
<dbReference type="AlphaFoldDB" id="A0A497X9W4"/>
<dbReference type="InterPro" id="IPR011006">
    <property type="entry name" value="CheY-like_superfamily"/>
</dbReference>
<dbReference type="CDD" id="cd00156">
    <property type="entry name" value="REC"/>
    <property type="match status" value="1"/>
</dbReference>